<organism evidence="2 3">
    <name type="scientific">Thraustotheca clavata</name>
    <dbReference type="NCBI Taxonomy" id="74557"/>
    <lineage>
        <taxon>Eukaryota</taxon>
        <taxon>Sar</taxon>
        <taxon>Stramenopiles</taxon>
        <taxon>Oomycota</taxon>
        <taxon>Saprolegniomycetes</taxon>
        <taxon>Saprolegniales</taxon>
        <taxon>Achlyaceae</taxon>
        <taxon>Thraustotheca</taxon>
    </lineage>
</organism>
<evidence type="ECO:0000313" key="3">
    <source>
        <dbReference type="Proteomes" id="UP000243217"/>
    </source>
</evidence>
<keyword evidence="3" id="KW-1185">Reference proteome</keyword>
<name>A0A1W0A2J4_9STRA</name>
<dbReference type="SUPFAM" id="SSF109993">
    <property type="entry name" value="VPS9 domain"/>
    <property type="match status" value="1"/>
</dbReference>
<protein>
    <recommendedName>
        <fullName evidence="1">VPS9 domain-containing protein</fullName>
    </recommendedName>
</protein>
<evidence type="ECO:0000259" key="1">
    <source>
        <dbReference type="PROSITE" id="PS51205"/>
    </source>
</evidence>
<gene>
    <name evidence="2" type="ORF">THRCLA_20869</name>
</gene>
<feature type="domain" description="VPS9" evidence="1">
    <location>
        <begin position="243"/>
        <end position="394"/>
    </location>
</feature>
<dbReference type="EMBL" id="JNBS01000606">
    <property type="protein sequence ID" value="OQS04487.1"/>
    <property type="molecule type" value="Genomic_DNA"/>
</dbReference>
<evidence type="ECO:0000313" key="2">
    <source>
        <dbReference type="EMBL" id="OQS04487.1"/>
    </source>
</evidence>
<dbReference type="AlphaFoldDB" id="A0A1W0A2J4"/>
<dbReference type="InterPro" id="IPR037191">
    <property type="entry name" value="VPS9_dom_sf"/>
</dbReference>
<sequence>MPRHGRIEMETRALKKKSSQLDWESKTEFIGSWFRKSPAYGNFRRLRAHIQIAMHKRCVAVLNDAMDSNWHCTLKRDVLYQVLTKQLAWFDAVDEYAKKNNSSMDEFRRRSADDALESIQTNTAFCDDTRATAPLKTLEDVLKLNHENELQWDTPSAMDLAFEIFLATNYFFKCEIGDKMEKKAIAMLKDIEQNSVDVQALMTLEKDICQYLSNEHAVPATNPMLILAVRRVIASRFAPAYYIQESRKIAMDQQRYNNSMVQDHCLQLAQNGLLDAGVDHRLITLTKSIIAMQSMPILIPSTILDSFMYTISIIHKEVGLALGVDSLSLSADVIMPILIAILAYVELPLLQAQLYALESIALKDASVGGEAAYYVALLHSAAAAVVNDHSSYGNK</sequence>
<comment type="caution">
    <text evidence="2">The sequence shown here is derived from an EMBL/GenBank/DDBJ whole genome shotgun (WGS) entry which is preliminary data.</text>
</comment>
<dbReference type="Proteomes" id="UP000243217">
    <property type="component" value="Unassembled WGS sequence"/>
</dbReference>
<reference evidence="2 3" key="1">
    <citation type="journal article" date="2014" name="Genome Biol. Evol.">
        <title>The secreted proteins of Achlya hypogyna and Thraustotheca clavata identify the ancestral oomycete secretome and reveal gene acquisitions by horizontal gene transfer.</title>
        <authorList>
            <person name="Misner I."/>
            <person name="Blouin N."/>
            <person name="Leonard G."/>
            <person name="Richards T.A."/>
            <person name="Lane C.E."/>
        </authorList>
    </citation>
    <scope>NUCLEOTIDE SEQUENCE [LARGE SCALE GENOMIC DNA]</scope>
    <source>
        <strain evidence="2 3">ATCC 34112</strain>
    </source>
</reference>
<dbReference type="InterPro" id="IPR003123">
    <property type="entry name" value="VPS9"/>
</dbReference>
<dbReference type="Gene3D" id="1.20.1050.80">
    <property type="entry name" value="VPS9 domain"/>
    <property type="match status" value="1"/>
</dbReference>
<dbReference type="PROSITE" id="PS51205">
    <property type="entry name" value="VPS9"/>
    <property type="match status" value="1"/>
</dbReference>
<dbReference type="OrthoDB" id="300289at2759"/>
<accession>A0A1W0A2J4</accession>
<proteinExistence type="predicted"/>